<dbReference type="GO" id="GO:0009297">
    <property type="term" value="P:pilus assembly"/>
    <property type="evidence" value="ECO:0007669"/>
    <property type="project" value="InterPro"/>
</dbReference>
<comment type="subcellular location">
    <subcellularLocation>
        <location evidence="1 9">Cell outer membrane</location>
        <topology evidence="1 9">Multi-pass membrane protein</topology>
    </subcellularLocation>
</comment>
<evidence type="ECO:0000313" key="13">
    <source>
        <dbReference type="EMBL" id="MBC2666810.1"/>
    </source>
</evidence>
<accession>A0A7X1KMZ0</accession>
<dbReference type="InterPro" id="IPR000015">
    <property type="entry name" value="Fimb_usher"/>
</dbReference>
<evidence type="ECO:0000259" key="12">
    <source>
        <dbReference type="Pfam" id="PF13954"/>
    </source>
</evidence>
<dbReference type="InterPro" id="IPR042186">
    <property type="entry name" value="FimD_plug_dom"/>
</dbReference>
<keyword evidence="3 9" id="KW-0813">Transport</keyword>
<keyword evidence="14" id="KW-1185">Reference proteome</keyword>
<dbReference type="InterPro" id="IPR025949">
    <property type="entry name" value="PapC-like_C"/>
</dbReference>
<dbReference type="GO" id="GO:0009279">
    <property type="term" value="C:cell outer membrane"/>
    <property type="evidence" value="ECO:0007669"/>
    <property type="project" value="UniProtKB-SubCell"/>
</dbReference>
<feature type="domain" description="PapC-like C-terminal" evidence="11">
    <location>
        <begin position="768"/>
        <end position="831"/>
    </location>
</feature>
<dbReference type="Pfam" id="PF13954">
    <property type="entry name" value="PapC_N"/>
    <property type="match status" value="1"/>
</dbReference>
<keyword evidence="9" id="KW-1029">Fimbrium biogenesis</keyword>
<name>A0A7X1KMZ0_9SPHN</name>
<dbReference type="EMBL" id="JACLAW010000012">
    <property type="protein sequence ID" value="MBC2666810.1"/>
    <property type="molecule type" value="Genomic_DNA"/>
</dbReference>
<evidence type="ECO:0000259" key="11">
    <source>
        <dbReference type="Pfam" id="PF13953"/>
    </source>
</evidence>
<dbReference type="Pfam" id="PF13953">
    <property type="entry name" value="PapC_C"/>
    <property type="match status" value="1"/>
</dbReference>
<evidence type="ECO:0000256" key="4">
    <source>
        <dbReference type="ARBA" id="ARBA00022452"/>
    </source>
</evidence>
<dbReference type="GO" id="GO:0015473">
    <property type="term" value="F:fimbrial usher porin activity"/>
    <property type="evidence" value="ECO:0007669"/>
    <property type="project" value="InterPro"/>
</dbReference>
<evidence type="ECO:0000256" key="6">
    <source>
        <dbReference type="ARBA" id="ARBA00022729"/>
    </source>
</evidence>
<keyword evidence="6 10" id="KW-0732">Signal</keyword>
<dbReference type="InterPro" id="IPR037224">
    <property type="entry name" value="PapC_N_sf"/>
</dbReference>
<dbReference type="Proteomes" id="UP000566813">
    <property type="component" value="Unassembled WGS sequence"/>
</dbReference>
<sequence>MARRPVRHAATCLAGSAVLALAVPAARAADGAADGVPGNPPAATEFDPAFLHGTGGRAVDVSRFERGNAVLPGDYLVDLVVNGTYVDRLHVAFRAQPDGDARPCLTPSLLEIAGLVPAALPREARGKLAAAPAGSCVDLASLSDEIRASFDQSRLALALSVPQQFLSRAPRGYVGPDAWNKGIDSATLRYDLNFFHTDTSAAVANSLYLRMDAGLNLGTWHLRQSFTITADNDRTRYDGIATYLVHDLPALESRLVIGDAFTDGAVFDSFAMRGVMLGTDDRMRPDSRAGYAPTVRGIARTNARLRIVQNGVVLLETTVPPGPFEIDDLYPTGYGGDLEVTVLEADGSRQSFTVPYAALPQMLRPGVMRYGLAGGEYRDNGIATGEDFFQLTLQYGLSNALTGYGGVQFAGNYAAGLVGASLNTPLGALALDATIARTDPPGQPRTQGTSIRASLAKTLTPTQTTLSFAGYRYSSSGFYSLQDALRARLGRFSLARQRERMQVNVSQKLPGTGGNLYFTGSTTRYWGQSGQVLALQAGYNNSARLLDRSVNYGWSYVHQKDEVSGRDDDRALVTIAFGLGSGPNAPQVSANVSHASGTGQGGDAAGQISVSGTLGPGARLSYGLIATAMPDFTALGVNLGYTGKRTTLSGSASVGSGFRQASFGMSGGVVVHAGGITFANRLEDTVALVHAPGAKGAAVKAALGIEVDGKGFAVVPYIRPYRINEIALDPEGLPLDVTLSATSRRIAPRADTVALVRFDTSAGQALVFRVTLPDGSDAPFGAAVLDSAGHDVGVVGQGGQVFLRSEALSGRLTVRWNEGADGSCRFAYAFDAAAPAGPIIRNADQVCRPLSPENPA</sequence>
<dbReference type="InterPro" id="IPR018030">
    <property type="entry name" value="Fimbrial_membr_usher_CS"/>
</dbReference>
<dbReference type="SUPFAM" id="SSF141729">
    <property type="entry name" value="FimD N-terminal domain-like"/>
    <property type="match status" value="1"/>
</dbReference>
<dbReference type="PROSITE" id="PS01151">
    <property type="entry name" value="FIMBRIAL_USHER"/>
    <property type="match status" value="1"/>
</dbReference>
<comment type="similarity">
    <text evidence="2 9">Belongs to the fimbrial export usher family.</text>
</comment>
<dbReference type="FunFam" id="2.60.40.3110:FF:000001">
    <property type="entry name" value="Putative fimbrial outer membrane usher"/>
    <property type="match status" value="1"/>
</dbReference>
<feature type="chain" id="PRO_5031506679" evidence="10">
    <location>
        <begin position="29"/>
        <end position="856"/>
    </location>
</feature>
<dbReference type="Gene3D" id="2.60.40.2610">
    <property type="entry name" value="Outer membrane usher protein FimD, plug domain"/>
    <property type="match status" value="1"/>
</dbReference>
<keyword evidence="7 9" id="KW-0472">Membrane</keyword>
<evidence type="ECO:0000256" key="1">
    <source>
        <dbReference type="ARBA" id="ARBA00004571"/>
    </source>
</evidence>
<keyword evidence="5 9" id="KW-0812">Transmembrane</keyword>
<dbReference type="PANTHER" id="PTHR30451">
    <property type="entry name" value="OUTER MEMBRANE USHER PROTEIN"/>
    <property type="match status" value="1"/>
</dbReference>
<dbReference type="RefSeq" id="WP_185665109.1">
    <property type="nucleotide sequence ID" value="NZ_JACLAW010000012.1"/>
</dbReference>
<feature type="domain" description="PapC N-terminal" evidence="12">
    <location>
        <begin position="45"/>
        <end position="193"/>
    </location>
</feature>
<evidence type="ECO:0000256" key="8">
    <source>
        <dbReference type="ARBA" id="ARBA00023237"/>
    </source>
</evidence>
<keyword evidence="8 9" id="KW-0998">Cell outer membrane</keyword>
<gene>
    <name evidence="13" type="ORF">H7F51_14925</name>
</gene>
<evidence type="ECO:0000256" key="3">
    <source>
        <dbReference type="ARBA" id="ARBA00022448"/>
    </source>
</evidence>
<evidence type="ECO:0000256" key="2">
    <source>
        <dbReference type="ARBA" id="ARBA00008064"/>
    </source>
</evidence>
<reference evidence="13 14" key="1">
    <citation type="submission" date="2020-08" db="EMBL/GenBank/DDBJ databases">
        <title>The genome sequence of type strain Novosphingobium flavum NBRC 111647.</title>
        <authorList>
            <person name="Liu Y."/>
        </authorList>
    </citation>
    <scope>NUCLEOTIDE SEQUENCE [LARGE SCALE GENOMIC DNA]</scope>
    <source>
        <strain evidence="13 14">NBRC 111647</strain>
    </source>
</reference>
<feature type="signal peptide" evidence="10">
    <location>
        <begin position="1"/>
        <end position="28"/>
    </location>
</feature>
<dbReference type="Gene3D" id="2.60.40.3110">
    <property type="match status" value="1"/>
</dbReference>
<keyword evidence="4" id="KW-1134">Transmembrane beta strand</keyword>
<evidence type="ECO:0000313" key="14">
    <source>
        <dbReference type="Proteomes" id="UP000566813"/>
    </source>
</evidence>
<dbReference type="InterPro" id="IPR025885">
    <property type="entry name" value="PapC_N"/>
</dbReference>
<dbReference type="InterPro" id="IPR043142">
    <property type="entry name" value="PapC-like_C_sf"/>
</dbReference>
<dbReference type="AlphaFoldDB" id="A0A7X1KMZ0"/>
<protein>
    <submittedName>
        <fullName evidence="13">Fimbrial biogenesis outer membrane usher protein</fullName>
    </submittedName>
</protein>
<comment type="caution">
    <text evidence="13">The sequence shown here is derived from an EMBL/GenBank/DDBJ whole genome shotgun (WGS) entry which is preliminary data.</text>
</comment>
<evidence type="ECO:0000256" key="7">
    <source>
        <dbReference type="ARBA" id="ARBA00023136"/>
    </source>
</evidence>
<dbReference type="Gene3D" id="3.10.20.410">
    <property type="match status" value="1"/>
</dbReference>
<evidence type="ECO:0000256" key="5">
    <source>
        <dbReference type="ARBA" id="ARBA00022692"/>
    </source>
</evidence>
<dbReference type="Gene3D" id="2.60.40.2070">
    <property type="match status" value="1"/>
</dbReference>
<organism evidence="13 14">
    <name type="scientific">Novosphingobium flavum</name>
    <dbReference type="NCBI Taxonomy" id="1778672"/>
    <lineage>
        <taxon>Bacteria</taxon>
        <taxon>Pseudomonadati</taxon>
        <taxon>Pseudomonadota</taxon>
        <taxon>Alphaproteobacteria</taxon>
        <taxon>Sphingomonadales</taxon>
        <taxon>Sphingomonadaceae</taxon>
        <taxon>Novosphingobium</taxon>
    </lineage>
</organism>
<proteinExistence type="inferred from homology"/>
<dbReference type="PANTHER" id="PTHR30451:SF20">
    <property type="entry name" value="FIMBRIAE USHER"/>
    <property type="match status" value="1"/>
</dbReference>
<dbReference type="Pfam" id="PF00577">
    <property type="entry name" value="Usher"/>
    <property type="match status" value="1"/>
</dbReference>
<evidence type="ECO:0000256" key="9">
    <source>
        <dbReference type="RuleBase" id="RU003884"/>
    </source>
</evidence>
<evidence type="ECO:0000256" key="10">
    <source>
        <dbReference type="SAM" id="SignalP"/>
    </source>
</evidence>